<evidence type="ECO:0000313" key="10">
    <source>
        <dbReference type="Proteomes" id="UP000278962"/>
    </source>
</evidence>
<dbReference type="InterPro" id="IPR001991">
    <property type="entry name" value="Na-dicarboxylate_symporter"/>
</dbReference>
<organism evidence="9 10">
    <name type="scientific">Solirubrobacter pauli</name>
    <dbReference type="NCBI Taxonomy" id="166793"/>
    <lineage>
        <taxon>Bacteria</taxon>
        <taxon>Bacillati</taxon>
        <taxon>Actinomycetota</taxon>
        <taxon>Thermoleophilia</taxon>
        <taxon>Solirubrobacterales</taxon>
        <taxon>Solirubrobacteraceae</taxon>
        <taxon>Solirubrobacter</taxon>
    </lineage>
</organism>
<dbReference type="PANTHER" id="PTHR42865:SF7">
    <property type="entry name" value="PROTON_GLUTAMATE-ASPARTATE SYMPORTER"/>
    <property type="match status" value="1"/>
</dbReference>
<proteinExistence type="predicted"/>
<feature type="transmembrane region" description="Helical" evidence="8">
    <location>
        <begin position="83"/>
        <end position="103"/>
    </location>
</feature>
<dbReference type="Pfam" id="PF00375">
    <property type="entry name" value="SDF"/>
    <property type="match status" value="1"/>
</dbReference>
<dbReference type="SUPFAM" id="SSF118215">
    <property type="entry name" value="Proton glutamate symport protein"/>
    <property type="match status" value="1"/>
</dbReference>
<evidence type="ECO:0000256" key="7">
    <source>
        <dbReference type="SAM" id="MobiDB-lite"/>
    </source>
</evidence>
<feature type="transmembrane region" description="Helical" evidence="8">
    <location>
        <begin position="216"/>
        <end position="243"/>
    </location>
</feature>
<protein>
    <submittedName>
        <fullName evidence="9">Na+/H+-dicarboxylate symporter</fullName>
    </submittedName>
</protein>
<feature type="transmembrane region" description="Helical" evidence="8">
    <location>
        <begin position="145"/>
        <end position="164"/>
    </location>
</feature>
<dbReference type="GO" id="GO:0006835">
    <property type="term" value="P:dicarboxylic acid transport"/>
    <property type="evidence" value="ECO:0007669"/>
    <property type="project" value="TreeGrafter"/>
</dbReference>
<evidence type="ECO:0000256" key="3">
    <source>
        <dbReference type="ARBA" id="ARBA00022475"/>
    </source>
</evidence>
<comment type="caution">
    <text evidence="9">The sequence shown here is derived from an EMBL/GenBank/DDBJ whole genome shotgun (WGS) entry which is preliminary data.</text>
</comment>
<dbReference type="Gene3D" id="1.10.3860.10">
    <property type="entry name" value="Sodium:dicarboxylate symporter"/>
    <property type="match status" value="1"/>
</dbReference>
<dbReference type="GO" id="GO:0015293">
    <property type="term" value="F:symporter activity"/>
    <property type="evidence" value="ECO:0007669"/>
    <property type="project" value="UniProtKB-KW"/>
</dbReference>
<feature type="compositionally biased region" description="Low complexity" evidence="7">
    <location>
        <begin position="481"/>
        <end position="491"/>
    </location>
</feature>
<dbReference type="EMBL" id="RBIL01000002">
    <property type="protein sequence ID" value="RKQ86735.1"/>
    <property type="molecule type" value="Genomic_DNA"/>
</dbReference>
<sequence length="491" mass="51450">MRRIARVPFGAQILAGLVLGLLLGYVAREAEVGWLADTLEEVGDLFVQLLFLAVPPLVFTAVVVSLANLSGLTNAARLAGRTLLWFMATSLIAVTIGIVLGLITDPGAGANIDLGAAKPPETQGGWTDFLTGIVPEDPITPFVEINVLQIVFLAVAAAAAALAVGKPAAGFIELNRAVLALVQKALWWVIRLAPIGTLGLIGNAVAQYGWDLLSPLATFAVDVYVGCALVMFGVYPLLLVLAGRGLNPLRFFKGAWPAIELAFVSRSSVGTMPVTQRVVTERLGVPADYASFAVPFGATTKMDGCAAVYPALAAIFVAQVFGLSLGVEDYLLIAFVSVVGSAATAGLTGATVMLTLVLSTLGLPLEGVGLLLAIDPILDMMRTATNVTGQALVPVLVARREGLLDETVYNGPARGLEAEPAFAPTGRFGAPRPRGARARAPLSALSRRGRATRPRRPASARRRRSCRRSGARRRRPRRAAPRPAARAGSGS</sequence>
<evidence type="ECO:0000256" key="6">
    <source>
        <dbReference type="ARBA" id="ARBA00023136"/>
    </source>
</evidence>
<dbReference type="Proteomes" id="UP000278962">
    <property type="component" value="Unassembled WGS sequence"/>
</dbReference>
<comment type="subcellular location">
    <subcellularLocation>
        <location evidence="1">Cell membrane</location>
        <topology evidence="1">Multi-pass membrane protein</topology>
    </subcellularLocation>
</comment>
<feature type="compositionally biased region" description="Low complexity" evidence="7">
    <location>
        <begin position="423"/>
        <end position="446"/>
    </location>
</feature>
<keyword evidence="6 8" id="KW-0472">Membrane</keyword>
<evidence type="ECO:0000256" key="4">
    <source>
        <dbReference type="ARBA" id="ARBA00022692"/>
    </source>
</evidence>
<evidence type="ECO:0000256" key="8">
    <source>
        <dbReference type="SAM" id="Phobius"/>
    </source>
</evidence>
<keyword evidence="5 8" id="KW-1133">Transmembrane helix</keyword>
<keyword evidence="2" id="KW-0813">Transport</keyword>
<dbReference type="AlphaFoldDB" id="A0A660L068"/>
<accession>A0A660L068</accession>
<feature type="compositionally biased region" description="Basic residues" evidence="7">
    <location>
        <begin position="447"/>
        <end position="480"/>
    </location>
</feature>
<keyword evidence="3" id="KW-1003">Cell membrane</keyword>
<evidence type="ECO:0000256" key="1">
    <source>
        <dbReference type="ARBA" id="ARBA00004651"/>
    </source>
</evidence>
<dbReference type="PRINTS" id="PR00173">
    <property type="entry name" value="EDTRNSPORT"/>
</dbReference>
<keyword evidence="4 8" id="KW-0812">Transmembrane</keyword>
<gene>
    <name evidence="9" type="ORF">C8N24_4750</name>
</gene>
<dbReference type="GO" id="GO:0005886">
    <property type="term" value="C:plasma membrane"/>
    <property type="evidence" value="ECO:0007669"/>
    <property type="project" value="UniProtKB-SubCell"/>
</dbReference>
<dbReference type="InterPro" id="IPR036458">
    <property type="entry name" value="Na:dicarbo_symporter_sf"/>
</dbReference>
<dbReference type="PANTHER" id="PTHR42865">
    <property type="entry name" value="PROTON/GLUTAMATE-ASPARTATE SYMPORTER"/>
    <property type="match status" value="1"/>
</dbReference>
<feature type="region of interest" description="Disordered" evidence="7">
    <location>
        <begin position="420"/>
        <end position="491"/>
    </location>
</feature>
<evidence type="ECO:0000256" key="2">
    <source>
        <dbReference type="ARBA" id="ARBA00022448"/>
    </source>
</evidence>
<evidence type="ECO:0000256" key="5">
    <source>
        <dbReference type="ARBA" id="ARBA00022989"/>
    </source>
</evidence>
<feature type="transmembrane region" description="Helical" evidence="8">
    <location>
        <begin position="45"/>
        <end position="71"/>
    </location>
</feature>
<keyword evidence="10" id="KW-1185">Reference proteome</keyword>
<reference evidence="9 10" key="1">
    <citation type="submission" date="2018-10" db="EMBL/GenBank/DDBJ databases">
        <title>Genomic Encyclopedia of Archaeal and Bacterial Type Strains, Phase II (KMG-II): from individual species to whole genera.</title>
        <authorList>
            <person name="Goeker M."/>
        </authorList>
    </citation>
    <scope>NUCLEOTIDE SEQUENCE [LARGE SCALE GENOMIC DNA]</scope>
    <source>
        <strain evidence="9 10">DSM 14954</strain>
    </source>
</reference>
<feature type="transmembrane region" description="Helical" evidence="8">
    <location>
        <begin position="185"/>
        <end position="210"/>
    </location>
</feature>
<evidence type="ECO:0000313" key="9">
    <source>
        <dbReference type="EMBL" id="RKQ86735.1"/>
    </source>
</evidence>
<name>A0A660L068_9ACTN</name>
<feature type="transmembrane region" description="Helical" evidence="8">
    <location>
        <begin position="306"/>
        <end position="325"/>
    </location>
</feature>